<dbReference type="OrthoDB" id="7594949at2"/>
<comment type="caution">
    <text evidence="1">The sequence shown here is derived from an EMBL/GenBank/DDBJ whole genome shotgun (WGS) entry which is preliminary data.</text>
</comment>
<evidence type="ECO:0000313" key="1">
    <source>
        <dbReference type="EMBL" id="RLJ40749.1"/>
    </source>
</evidence>
<proteinExistence type="predicted"/>
<dbReference type="Proteomes" id="UP000269157">
    <property type="component" value="Unassembled WGS sequence"/>
</dbReference>
<organism evidence="1 2">
    <name type="scientific">Litoreibacter meonggei</name>
    <dbReference type="NCBI Taxonomy" id="1049199"/>
    <lineage>
        <taxon>Bacteria</taxon>
        <taxon>Pseudomonadati</taxon>
        <taxon>Pseudomonadota</taxon>
        <taxon>Alphaproteobacteria</taxon>
        <taxon>Rhodobacterales</taxon>
        <taxon>Roseobacteraceae</taxon>
        <taxon>Litoreibacter</taxon>
    </lineage>
</organism>
<dbReference type="EMBL" id="RCCE01000006">
    <property type="protein sequence ID" value="RLJ40749.1"/>
    <property type="molecule type" value="Genomic_DNA"/>
</dbReference>
<dbReference type="Pfam" id="PF14567">
    <property type="entry name" value="SUKH_5"/>
    <property type="match status" value="1"/>
</dbReference>
<keyword evidence="2" id="KW-1185">Reference proteome</keyword>
<dbReference type="RefSeq" id="WP_121026829.1">
    <property type="nucleotide sequence ID" value="NZ_RCCE01000006.1"/>
</dbReference>
<accession>A0A497VRQ1</accession>
<sequence length="153" mass="17567">MELLKFGEKWSYEDEEPKKVSEADLRTAEINLKISFPNEYVEQVLAVGLPRGPKLLDAICDFEMDLHDLSEFCTPPEIVEETVSWHKIGLPDHLVVIATDCMGSKFCFDTAELKDGPKQSAAIYFWDHEMDETEKLADSFRNWILSYLGSWSD</sequence>
<reference evidence="1 2" key="1">
    <citation type="submission" date="2018-10" db="EMBL/GenBank/DDBJ databases">
        <title>Genomic Encyclopedia of Archaeal and Bacterial Type Strains, Phase II (KMG-II): from individual species to whole genera.</title>
        <authorList>
            <person name="Goeker M."/>
        </authorList>
    </citation>
    <scope>NUCLEOTIDE SEQUENCE [LARGE SCALE GENOMIC DNA]</scope>
    <source>
        <strain evidence="1 2">DSM 29466</strain>
    </source>
</reference>
<dbReference type="AlphaFoldDB" id="A0A497VRQ1"/>
<dbReference type="Gene3D" id="3.40.1580.10">
    <property type="entry name" value="SMI1/KNR4-like"/>
    <property type="match status" value="1"/>
</dbReference>
<dbReference type="SUPFAM" id="SSF160631">
    <property type="entry name" value="SMI1/KNR4-like"/>
    <property type="match status" value="1"/>
</dbReference>
<dbReference type="InterPro" id="IPR037883">
    <property type="entry name" value="Knr4/Smi1-like_sf"/>
</dbReference>
<gene>
    <name evidence="1" type="ORF">BCF46_3319</name>
</gene>
<name>A0A497VRQ1_9RHOB</name>
<protein>
    <submittedName>
        <fullName evidence="1">SUKH superfamily protein</fullName>
    </submittedName>
</protein>
<evidence type="ECO:0000313" key="2">
    <source>
        <dbReference type="Proteomes" id="UP000269157"/>
    </source>
</evidence>